<dbReference type="PROSITE" id="PS51257">
    <property type="entry name" value="PROKAR_LIPOPROTEIN"/>
    <property type="match status" value="1"/>
</dbReference>
<feature type="signal peptide" evidence="2">
    <location>
        <begin position="1"/>
        <end position="20"/>
    </location>
</feature>
<dbReference type="EMBL" id="JBHTKK010000001">
    <property type="protein sequence ID" value="MFD1064723.1"/>
    <property type="molecule type" value="Genomic_DNA"/>
</dbReference>
<feature type="chain" id="PRO_5045143252" description="PsbP C-terminal domain-containing protein" evidence="2">
    <location>
        <begin position="21"/>
        <end position="246"/>
    </location>
</feature>
<feature type="compositionally biased region" description="Low complexity" evidence="1">
    <location>
        <begin position="74"/>
        <end position="83"/>
    </location>
</feature>
<feature type="region of interest" description="Disordered" evidence="1">
    <location>
        <begin position="28"/>
        <end position="113"/>
    </location>
</feature>
<evidence type="ECO:0000313" key="4">
    <source>
        <dbReference type="Proteomes" id="UP001597041"/>
    </source>
</evidence>
<proteinExistence type="predicted"/>
<dbReference type="RefSeq" id="WP_379590183.1">
    <property type="nucleotide sequence ID" value="NZ_JBHTKK010000001.1"/>
</dbReference>
<comment type="caution">
    <text evidence="3">The sequence shown here is derived from an EMBL/GenBank/DDBJ whole genome shotgun (WGS) entry which is preliminary data.</text>
</comment>
<dbReference type="Proteomes" id="UP001597041">
    <property type="component" value="Unassembled WGS sequence"/>
</dbReference>
<evidence type="ECO:0000256" key="2">
    <source>
        <dbReference type="SAM" id="SignalP"/>
    </source>
</evidence>
<name>A0ABW3NBF5_9BACI</name>
<evidence type="ECO:0000256" key="1">
    <source>
        <dbReference type="SAM" id="MobiDB-lite"/>
    </source>
</evidence>
<evidence type="ECO:0008006" key="5">
    <source>
        <dbReference type="Google" id="ProtNLM"/>
    </source>
</evidence>
<sequence>MKKYMISITLILICSVTLIACTDDEDTADNQTNNDQENMEENNEDAQNENGNQTNDNQDNINENDRNSEEADENTSNNPSDSTNDSETDGDTEVKEDTEAEEDAYDSYENGRFGFSVEYPSTFEADYMPENNDGIEVNDDTATIIASGSHASITEEGTAFVNEVESIEPYYEGELAEAEEEGESISYQRQEDDWYVVSYNDGTNHIYKKSILGDDYIANLVIEYPADLQEEYEPMVERVSDTFSIP</sequence>
<feature type="compositionally biased region" description="Acidic residues" evidence="1">
    <location>
        <begin position="37"/>
        <end position="47"/>
    </location>
</feature>
<accession>A0ABW3NBF5</accession>
<organism evidence="3 4">
    <name type="scientific">Oceanobacillus locisalsi</name>
    <dbReference type="NCBI Taxonomy" id="546107"/>
    <lineage>
        <taxon>Bacteria</taxon>
        <taxon>Bacillati</taxon>
        <taxon>Bacillota</taxon>
        <taxon>Bacilli</taxon>
        <taxon>Bacillales</taxon>
        <taxon>Bacillaceae</taxon>
        <taxon>Oceanobacillus</taxon>
    </lineage>
</organism>
<keyword evidence="4" id="KW-1185">Reference proteome</keyword>
<protein>
    <recommendedName>
        <fullName evidence="5">PsbP C-terminal domain-containing protein</fullName>
    </recommendedName>
</protein>
<keyword evidence="2" id="KW-0732">Signal</keyword>
<gene>
    <name evidence="3" type="ORF">ACFQ19_01670</name>
</gene>
<evidence type="ECO:0000313" key="3">
    <source>
        <dbReference type="EMBL" id="MFD1064723.1"/>
    </source>
</evidence>
<reference evidence="4" key="1">
    <citation type="journal article" date="2019" name="Int. J. Syst. Evol. Microbiol.">
        <title>The Global Catalogue of Microorganisms (GCM) 10K type strain sequencing project: providing services to taxonomists for standard genome sequencing and annotation.</title>
        <authorList>
            <consortium name="The Broad Institute Genomics Platform"/>
            <consortium name="The Broad Institute Genome Sequencing Center for Infectious Disease"/>
            <person name="Wu L."/>
            <person name="Ma J."/>
        </authorList>
    </citation>
    <scope>NUCLEOTIDE SEQUENCE [LARGE SCALE GENOMIC DNA]</scope>
    <source>
        <strain evidence="4">CCUG 56608</strain>
    </source>
</reference>